<accession>A0A9J6RSB4</accession>
<protein>
    <recommendedName>
        <fullName evidence="4">Delta-aminolevulinic acid dehydratase</fullName>
    </recommendedName>
</protein>
<keyword evidence="3" id="KW-1185">Reference proteome</keyword>
<organism evidence="2 3">
    <name type="scientific">Dasania phycosphaerae</name>
    <dbReference type="NCBI Taxonomy" id="2950436"/>
    <lineage>
        <taxon>Bacteria</taxon>
        <taxon>Pseudomonadati</taxon>
        <taxon>Pseudomonadota</taxon>
        <taxon>Gammaproteobacteria</taxon>
        <taxon>Cellvibrionales</taxon>
        <taxon>Spongiibacteraceae</taxon>
        <taxon>Dasania</taxon>
    </lineage>
</organism>
<comment type="caution">
    <text evidence="2">The sequence shown here is derived from an EMBL/GenBank/DDBJ whole genome shotgun (WGS) entry which is preliminary data.</text>
</comment>
<dbReference type="AlphaFoldDB" id="A0A9J6RSB4"/>
<evidence type="ECO:0008006" key="4">
    <source>
        <dbReference type="Google" id="ProtNLM"/>
    </source>
</evidence>
<keyword evidence="1" id="KW-0732">Signal</keyword>
<proteinExistence type="predicted"/>
<reference evidence="2 3" key="1">
    <citation type="submission" date="2022-12" db="EMBL/GenBank/DDBJ databases">
        <title>Dasania phycosphaerae sp. nov., isolated from particulate material of the south coast of Korea.</title>
        <authorList>
            <person name="Jiang Y."/>
        </authorList>
    </citation>
    <scope>NUCLEOTIDE SEQUENCE [LARGE SCALE GENOMIC DNA]</scope>
    <source>
        <strain evidence="2 3">GY-19</strain>
    </source>
</reference>
<evidence type="ECO:0000313" key="3">
    <source>
        <dbReference type="Proteomes" id="UP001069090"/>
    </source>
</evidence>
<evidence type="ECO:0000256" key="1">
    <source>
        <dbReference type="SAM" id="SignalP"/>
    </source>
</evidence>
<dbReference type="PROSITE" id="PS51257">
    <property type="entry name" value="PROKAR_LIPOPROTEIN"/>
    <property type="match status" value="1"/>
</dbReference>
<sequence length="199" mass="22424">MLKALTLFSLLTLSSQASLACQCLWQGSFNKAYQQADLIVSGKVLEHKGNAADFEINKILKGKEFLEIIRLWGDTGKLCRPNIYGFPEHSEWVLALHKITEVPAGGFNPNTPSFSYGRVGDYSLSNCGVYWLKYEHGFISGNLVNGPRWQWQDKKMNPVRIEVLEAYINGKIDDNTLKEAAKPQKALQDLMKNTLQSLE</sequence>
<feature type="signal peptide" evidence="1">
    <location>
        <begin position="1"/>
        <end position="20"/>
    </location>
</feature>
<dbReference type="RefSeq" id="WP_258332993.1">
    <property type="nucleotide sequence ID" value="NZ_JAPTGG010000021.1"/>
</dbReference>
<feature type="chain" id="PRO_5039928647" description="Delta-aminolevulinic acid dehydratase" evidence="1">
    <location>
        <begin position="21"/>
        <end position="199"/>
    </location>
</feature>
<name>A0A9J6RSB4_9GAMM</name>
<evidence type="ECO:0000313" key="2">
    <source>
        <dbReference type="EMBL" id="MCZ0867064.1"/>
    </source>
</evidence>
<gene>
    <name evidence="2" type="ORF">O0V09_17840</name>
</gene>
<dbReference type="Proteomes" id="UP001069090">
    <property type="component" value="Unassembled WGS sequence"/>
</dbReference>
<dbReference type="EMBL" id="JAPTGG010000021">
    <property type="protein sequence ID" value="MCZ0867064.1"/>
    <property type="molecule type" value="Genomic_DNA"/>
</dbReference>